<name>A0ABT6JWI5_9GAMM</name>
<comment type="caution">
    <text evidence="1">The sequence shown here is derived from an EMBL/GenBank/DDBJ whole genome shotgun (WGS) entry which is preliminary data.</text>
</comment>
<evidence type="ECO:0000313" key="1">
    <source>
        <dbReference type="EMBL" id="MDH5834853.1"/>
    </source>
</evidence>
<dbReference type="Gene3D" id="1.10.10.10">
    <property type="entry name" value="Winged helix-like DNA-binding domain superfamily/Winged helix DNA-binding domain"/>
    <property type="match status" value="1"/>
</dbReference>
<dbReference type="SUPFAM" id="SSF46785">
    <property type="entry name" value="Winged helix' DNA-binding domain"/>
    <property type="match status" value="1"/>
</dbReference>
<organism evidence="1 2">
    <name type="scientific">Luteimonas kalidii</name>
    <dbReference type="NCBI Taxonomy" id="3042025"/>
    <lineage>
        <taxon>Bacteria</taxon>
        <taxon>Pseudomonadati</taxon>
        <taxon>Pseudomonadota</taxon>
        <taxon>Gammaproteobacteria</taxon>
        <taxon>Lysobacterales</taxon>
        <taxon>Lysobacteraceae</taxon>
        <taxon>Luteimonas</taxon>
    </lineage>
</organism>
<gene>
    <name evidence="1" type="ORF">QFW81_13115</name>
</gene>
<dbReference type="RefSeq" id="WP_280579336.1">
    <property type="nucleotide sequence ID" value="NZ_JARXRO010000018.1"/>
</dbReference>
<evidence type="ECO:0000313" key="2">
    <source>
        <dbReference type="Proteomes" id="UP001156873"/>
    </source>
</evidence>
<keyword evidence="2" id="KW-1185">Reference proteome</keyword>
<accession>A0ABT6JWI5</accession>
<proteinExistence type="predicted"/>
<protein>
    <submittedName>
        <fullName evidence="1">Helix-turn-helix domain-containing protein</fullName>
    </submittedName>
</protein>
<dbReference type="InterPro" id="IPR036390">
    <property type="entry name" value="WH_DNA-bd_sf"/>
</dbReference>
<dbReference type="EMBL" id="JARXRO010000018">
    <property type="protein sequence ID" value="MDH5834853.1"/>
    <property type="molecule type" value="Genomic_DNA"/>
</dbReference>
<dbReference type="Proteomes" id="UP001156873">
    <property type="component" value="Unassembled WGS sequence"/>
</dbReference>
<dbReference type="InterPro" id="IPR036388">
    <property type="entry name" value="WH-like_DNA-bd_sf"/>
</dbReference>
<sequence>MDSLIASAARALAAGDALGALKRVALREDPPALALRGIAMAQLGEYARARELLHRAARAFGPRETLARARCALADAEIALAMRDLSATPRSLHAAIAVLEAHGDVVNVAHAHLVIVRRSLLLGQLGAAHDALRRLDGAPLPASHAAIAGLAAAELSLRALRSGPARAALAQAAAAATRARNPLLLAEIEAAQARLAQPVARRLTATHRQPLALADVEALFASDALVVDGCRRGLRVGGAWLALARRPVLFALLQALAGAWPDDIARDAVIAAAFRLQHADDTHRARLRVELGRLRALVKPWAAIEATARGYRLVAHGAREVAVLLPPIEGEQAQLLALLSDGAAWSTTALALALGTSQRSVQRALAELEADGRAHARMRGRTRRWIAAPPPGFATTLLLPAVPAPA</sequence>
<reference evidence="1 2" key="1">
    <citation type="submission" date="2023-04" db="EMBL/GenBank/DDBJ databases">
        <title>Luteimonas sp. M1R5S59.</title>
        <authorList>
            <person name="Sun J.-Q."/>
        </authorList>
    </citation>
    <scope>NUCLEOTIDE SEQUENCE [LARGE SCALE GENOMIC DNA]</scope>
    <source>
        <strain evidence="1 2">M1R5S59</strain>
    </source>
</reference>